<evidence type="ECO:0000256" key="1">
    <source>
        <dbReference type="ARBA" id="ARBA00005706"/>
    </source>
</evidence>
<evidence type="ECO:0000256" key="4">
    <source>
        <dbReference type="ARBA" id="ARBA00049364"/>
    </source>
</evidence>
<comment type="catalytic activity">
    <reaction evidence="4">
        <text>melleolide F + FADH2 + chloride + O2 = 6'-chloromelleolide F + FAD + 2 H2O + H(+)</text>
        <dbReference type="Rhea" id="RHEA:67160"/>
        <dbReference type="ChEBI" id="CHEBI:15377"/>
        <dbReference type="ChEBI" id="CHEBI:15378"/>
        <dbReference type="ChEBI" id="CHEBI:15379"/>
        <dbReference type="ChEBI" id="CHEBI:17996"/>
        <dbReference type="ChEBI" id="CHEBI:57692"/>
        <dbReference type="ChEBI" id="CHEBI:58307"/>
        <dbReference type="ChEBI" id="CHEBI:167712"/>
        <dbReference type="ChEBI" id="CHEBI:167713"/>
    </reaction>
    <physiologicalReaction direction="left-to-right" evidence="4">
        <dbReference type="Rhea" id="RHEA:67161"/>
    </physiologicalReaction>
</comment>
<sequence length="500" mass="55179">MSPVPKKTTVLVVGGGPAGSYSASVLARRGIDVTILEGANFPRYHIGESLLASTNYFLEYIGAREKVMAYGFVKKPGASFKLRRDFPPVYTNFTDHSTGNHALNVNRAEYDDVLFRHAGSQGTKIFDGHKVISLQFSAEDSDRPIAAEWSNKAGNKGIIKFDYLIDASGRYGLLSDKYHKDRKVTQSLKNFAIWGYWKGNYKYGQGTDREGAPFLESLHDHTGWVWFIPINDDTVSIGACIHEKYMKEKKAGKTQEEVYHDIFSQLDMINDAKADSVFVPNKEGGSSPVYMASDFSYLAEDVGAKNYRLVGDAAAFIDPFFSNGVHIAFVGGLSAALSIISIVEGRVTEDVAADFHNRELKSVYTRFFVVVAAAYRQMRGGELDILNDVDETTFDRAFALIRPVIQGTGDIGQDSMSSGDKELTEAELQAAMQFVFKLFGGEHSHAMDDLDVDARDRLKALGDQLPFNLQHDGVKMVLDEALATMKAKMGNYTPIAPVAT</sequence>
<dbReference type="EMBL" id="JARJLG010000344">
    <property type="protein sequence ID" value="KAJ7715659.1"/>
    <property type="molecule type" value="Genomic_DNA"/>
</dbReference>
<dbReference type="PANTHER" id="PTHR43747">
    <property type="entry name" value="FAD-BINDING PROTEIN"/>
    <property type="match status" value="1"/>
</dbReference>
<dbReference type="PRINTS" id="PR00420">
    <property type="entry name" value="RNGMNOXGNASE"/>
</dbReference>
<dbReference type="SUPFAM" id="SSF51905">
    <property type="entry name" value="FAD/NAD(P)-binding domain"/>
    <property type="match status" value="1"/>
</dbReference>
<keyword evidence="2" id="KW-0560">Oxidoreductase</keyword>
<proteinExistence type="inferred from homology"/>
<dbReference type="PANTHER" id="PTHR43747:SF5">
    <property type="entry name" value="FAD-BINDING DOMAIN-CONTAINING PROTEIN"/>
    <property type="match status" value="1"/>
</dbReference>
<keyword evidence="3" id="KW-0503">Monooxygenase</keyword>
<organism evidence="5 6">
    <name type="scientific">Mycena maculata</name>
    <dbReference type="NCBI Taxonomy" id="230809"/>
    <lineage>
        <taxon>Eukaryota</taxon>
        <taxon>Fungi</taxon>
        <taxon>Dikarya</taxon>
        <taxon>Basidiomycota</taxon>
        <taxon>Agaricomycotina</taxon>
        <taxon>Agaricomycetes</taxon>
        <taxon>Agaricomycetidae</taxon>
        <taxon>Agaricales</taxon>
        <taxon>Marasmiineae</taxon>
        <taxon>Mycenaceae</taxon>
        <taxon>Mycena</taxon>
    </lineage>
</organism>
<dbReference type="Pfam" id="PF04820">
    <property type="entry name" value="Trp_halogenase"/>
    <property type="match status" value="2"/>
</dbReference>
<dbReference type="GO" id="GO:0044550">
    <property type="term" value="P:secondary metabolite biosynthetic process"/>
    <property type="evidence" value="ECO:0007669"/>
    <property type="project" value="UniProtKB-ARBA"/>
</dbReference>
<dbReference type="AlphaFoldDB" id="A0AAD7MGD4"/>
<evidence type="ECO:0000256" key="3">
    <source>
        <dbReference type="ARBA" id="ARBA00023033"/>
    </source>
</evidence>
<dbReference type="GO" id="GO:0004497">
    <property type="term" value="F:monooxygenase activity"/>
    <property type="evidence" value="ECO:0007669"/>
    <property type="project" value="UniProtKB-KW"/>
</dbReference>
<dbReference type="InterPro" id="IPR050816">
    <property type="entry name" value="Flavin-dep_Halogenase_NPB"/>
</dbReference>
<accession>A0AAD7MGD4</accession>
<comment type="caution">
    <text evidence="5">The sequence shown here is derived from an EMBL/GenBank/DDBJ whole genome shotgun (WGS) entry which is preliminary data.</text>
</comment>
<reference evidence="5" key="1">
    <citation type="submission" date="2023-03" db="EMBL/GenBank/DDBJ databases">
        <title>Massive genome expansion in bonnet fungi (Mycena s.s.) driven by repeated elements and novel gene families across ecological guilds.</title>
        <authorList>
            <consortium name="Lawrence Berkeley National Laboratory"/>
            <person name="Harder C.B."/>
            <person name="Miyauchi S."/>
            <person name="Viragh M."/>
            <person name="Kuo A."/>
            <person name="Thoen E."/>
            <person name="Andreopoulos B."/>
            <person name="Lu D."/>
            <person name="Skrede I."/>
            <person name="Drula E."/>
            <person name="Henrissat B."/>
            <person name="Morin E."/>
            <person name="Kohler A."/>
            <person name="Barry K."/>
            <person name="LaButti K."/>
            <person name="Morin E."/>
            <person name="Salamov A."/>
            <person name="Lipzen A."/>
            <person name="Mereny Z."/>
            <person name="Hegedus B."/>
            <person name="Baldrian P."/>
            <person name="Stursova M."/>
            <person name="Weitz H."/>
            <person name="Taylor A."/>
            <person name="Grigoriev I.V."/>
            <person name="Nagy L.G."/>
            <person name="Martin F."/>
            <person name="Kauserud H."/>
        </authorList>
    </citation>
    <scope>NUCLEOTIDE SEQUENCE</scope>
    <source>
        <strain evidence="5">CBHHK188m</strain>
    </source>
</reference>
<evidence type="ECO:0000313" key="5">
    <source>
        <dbReference type="EMBL" id="KAJ7715659.1"/>
    </source>
</evidence>
<comment type="similarity">
    <text evidence="1">Belongs to the flavin-dependent halogenase family.</text>
</comment>
<name>A0AAD7MGD4_9AGAR</name>
<dbReference type="GO" id="GO:0140907">
    <property type="term" value="F:flavin-dependent halogenase activity"/>
    <property type="evidence" value="ECO:0007669"/>
    <property type="project" value="UniProtKB-ARBA"/>
</dbReference>
<dbReference type="Proteomes" id="UP001215280">
    <property type="component" value="Unassembled WGS sequence"/>
</dbReference>
<dbReference type="InterPro" id="IPR006905">
    <property type="entry name" value="Flavin_halogenase"/>
</dbReference>
<protein>
    <recommendedName>
        <fullName evidence="7">FAD/NAD(P)-binding domain-containing protein</fullName>
    </recommendedName>
</protein>
<gene>
    <name evidence="5" type="ORF">DFH07DRAFT_974122</name>
</gene>
<evidence type="ECO:0000256" key="2">
    <source>
        <dbReference type="ARBA" id="ARBA00023002"/>
    </source>
</evidence>
<evidence type="ECO:0000313" key="6">
    <source>
        <dbReference type="Proteomes" id="UP001215280"/>
    </source>
</evidence>
<dbReference type="Gene3D" id="3.50.50.60">
    <property type="entry name" value="FAD/NAD(P)-binding domain"/>
    <property type="match status" value="1"/>
</dbReference>
<evidence type="ECO:0008006" key="7">
    <source>
        <dbReference type="Google" id="ProtNLM"/>
    </source>
</evidence>
<keyword evidence="6" id="KW-1185">Reference proteome</keyword>
<dbReference type="InterPro" id="IPR036188">
    <property type="entry name" value="FAD/NAD-bd_sf"/>
</dbReference>